<evidence type="ECO:0000313" key="2">
    <source>
        <dbReference type="Proteomes" id="UP000714275"/>
    </source>
</evidence>
<feature type="non-terminal residue" evidence="1">
    <location>
        <position position="220"/>
    </location>
</feature>
<comment type="caution">
    <text evidence="1">The sequence shown here is derived from an EMBL/GenBank/DDBJ whole genome shotgun (WGS) entry which is preliminary data.</text>
</comment>
<protein>
    <submittedName>
        <fullName evidence="1">Uncharacterized protein</fullName>
    </submittedName>
</protein>
<evidence type="ECO:0000313" key="1">
    <source>
        <dbReference type="EMBL" id="KAG1765460.1"/>
    </source>
</evidence>
<accession>A0A9P6ZHK8</accession>
<gene>
    <name evidence="1" type="ORF">EV702DRAFT_937147</name>
</gene>
<name>A0A9P6ZHK8_9AGAM</name>
<feature type="non-terminal residue" evidence="1">
    <location>
        <position position="1"/>
    </location>
</feature>
<proteinExistence type="predicted"/>
<dbReference type="Proteomes" id="UP000714275">
    <property type="component" value="Unassembled WGS sequence"/>
</dbReference>
<sequence length="220" mass="24580">FTLASVAALHSSSFVSSYSNSERQAGAHMLLRHNSHLDGTHYHTRTPTGLQPSYIAFNEVLTSPDKRMITQEEFVEAMLQDIFDAVCMQDCLDRGISLLIHCPGSHAMSTLLAECIIVDLYVTPHEFHEQAANLTKALNADLQLQKLDMNPKVHNLHSLVIHLLNDSSAKEITKNPDATMWWVHYGHNVVSHYQVIVKGWPDRIPFNNLSKAASGITALE</sequence>
<dbReference type="EMBL" id="JABBWD010000107">
    <property type="protein sequence ID" value="KAG1765460.1"/>
    <property type="molecule type" value="Genomic_DNA"/>
</dbReference>
<organism evidence="1 2">
    <name type="scientific">Suillus placidus</name>
    <dbReference type="NCBI Taxonomy" id="48579"/>
    <lineage>
        <taxon>Eukaryota</taxon>
        <taxon>Fungi</taxon>
        <taxon>Dikarya</taxon>
        <taxon>Basidiomycota</taxon>
        <taxon>Agaricomycotina</taxon>
        <taxon>Agaricomycetes</taxon>
        <taxon>Agaricomycetidae</taxon>
        <taxon>Boletales</taxon>
        <taxon>Suillineae</taxon>
        <taxon>Suillaceae</taxon>
        <taxon>Suillus</taxon>
    </lineage>
</organism>
<keyword evidence="2" id="KW-1185">Reference proteome</keyword>
<dbReference type="OrthoDB" id="3269274at2759"/>
<reference evidence="1" key="1">
    <citation type="journal article" date="2020" name="New Phytol.">
        <title>Comparative genomics reveals dynamic genome evolution in host specialist ectomycorrhizal fungi.</title>
        <authorList>
            <person name="Lofgren L.A."/>
            <person name="Nguyen N.H."/>
            <person name="Vilgalys R."/>
            <person name="Ruytinx J."/>
            <person name="Liao H.L."/>
            <person name="Branco S."/>
            <person name="Kuo A."/>
            <person name="LaButti K."/>
            <person name="Lipzen A."/>
            <person name="Andreopoulos W."/>
            <person name="Pangilinan J."/>
            <person name="Riley R."/>
            <person name="Hundley H."/>
            <person name="Na H."/>
            <person name="Barry K."/>
            <person name="Grigoriev I.V."/>
            <person name="Stajich J.E."/>
            <person name="Kennedy P.G."/>
        </authorList>
    </citation>
    <scope>NUCLEOTIDE SEQUENCE</scope>
    <source>
        <strain evidence="1">DOB743</strain>
    </source>
</reference>
<dbReference type="AlphaFoldDB" id="A0A9P6ZHK8"/>